<name>A0ABN6H2E3_9BACT</name>
<dbReference type="InterPro" id="IPR036514">
    <property type="entry name" value="SGNH_hydro_sf"/>
</dbReference>
<dbReference type="Pfam" id="PF13472">
    <property type="entry name" value="Lipase_GDSL_2"/>
    <property type="match status" value="1"/>
</dbReference>
<reference evidence="3 4" key="1">
    <citation type="submission" date="2021-06" db="EMBL/GenBank/DDBJ databases">
        <title>Complete genome of Haloferula helveola possessing various polysaccharide degrading enzymes.</title>
        <authorList>
            <person name="Takami H."/>
            <person name="Huang C."/>
            <person name="Hamasaki K."/>
        </authorList>
    </citation>
    <scope>NUCLEOTIDE SEQUENCE [LARGE SCALE GENOMIC DNA]</scope>
    <source>
        <strain evidence="3 4">CN-1</strain>
    </source>
</reference>
<evidence type="ECO:0000259" key="2">
    <source>
        <dbReference type="Pfam" id="PF13472"/>
    </source>
</evidence>
<dbReference type="PANTHER" id="PTHR30383:SF5">
    <property type="entry name" value="SGNH HYDROLASE-TYPE ESTERASE DOMAIN-CONTAINING PROTEIN"/>
    <property type="match status" value="1"/>
</dbReference>
<dbReference type="RefSeq" id="WP_338688239.1">
    <property type="nucleotide sequence ID" value="NZ_AP024702.1"/>
</dbReference>
<proteinExistence type="predicted"/>
<dbReference type="InterPro" id="IPR051532">
    <property type="entry name" value="Ester_Hydrolysis_Enzymes"/>
</dbReference>
<dbReference type="InterPro" id="IPR013830">
    <property type="entry name" value="SGNH_hydro"/>
</dbReference>
<feature type="chain" id="PRO_5045317768" evidence="1">
    <location>
        <begin position="17"/>
        <end position="219"/>
    </location>
</feature>
<dbReference type="EMBL" id="AP024702">
    <property type="protein sequence ID" value="BCX46554.1"/>
    <property type="molecule type" value="Genomic_DNA"/>
</dbReference>
<gene>
    <name evidence="3" type="ORF">HAHE_04620</name>
</gene>
<keyword evidence="1" id="KW-0732">Signal</keyword>
<evidence type="ECO:0000313" key="3">
    <source>
        <dbReference type="EMBL" id="BCX46554.1"/>
    </source>
</evidence>
<sequence>MLRLIAFLALAVSAIAAPDPDPARFAKEIDAFDAQDAKSPPKKGGIVFAGSSSIRMLKLPKVFPGIEALNRGFGGAHISDMNHYLDRVLLRYEPSTVVFYCGTNDVWAKKPPEQVEEDFNELRERLFKRSPKAELIILAIRPSPARKSILEIERTMNGRFAKIADADPRITYVPGTADRFIEEDETFDRSLFAKDGLHMSDKGYEIWKELITPLLPEAK</sequence>
<dbReference type="SUPFAM" id="SSF52266">
    <property type="entry name" value="SGNH hydrolase"/>
    <property type="match status" value="1"/>
</dbReference>
<accession>A0ABN6H2E3</accession>
<evidence type="ECO:0000256" key="1">
    <source>
        <dbReference type="SAM" id="SignalP"/>
    </source>
</evidence>
<organism evidence="3 4">
    <name type="scientific">Haloferula helveola</name>
    <dbReference type="NCBI Taxonomy" id="490095"/>
    <lineage>
        <taxon>Bacteria</taxon>
        <taxon>Pseudomonadati</taxon>
        <taxon>Verrucomicrobiota</taxon>
        <taxon>Verrucomicrobiia</taxon>
        <taxon>Verrucomicrobiales</taxon>
        <taxon>Verrucomicrobiaceae</taxon>
        <taxon>Haloferula</taxon>
    </lineage>
</organism>
<feature type="domain" description="SGNH hydrolase-type esterase" evidence="2">
    <location>
        <begin position="67"/>
        <end position="206"/>
    </location>
</feature>
<protein>
    <submittedName>
        <fullName evidence="3">Lipase</fullName>
    </submittedName>
</protein>
<dbReference type="Proteomes" id="UP001374893">
    <property type="component" value="Chromosome"/>
</dbReference>
<evidence type="ECO:0000313" key="4">
    <source>
        <dbReference type="Proteomes" id="UP001374893"/>
    </source>
</evidence>
<dbReference type="Gene3D" id="3.40.50.1110">
    <property type="entry name" value="SGNH hydrolase"/>
    <property type="match status" value="1"/>
</dbReference>
<dbReference type="PANTHER" id="PTHR30383">
    <property type="entry name" value="THIOESTERASE 1/PROTEASE 1/LYSOPHOSPHOLIPASE L1"/>
    <property type="match status" value="1"/>
</dbReference>
<keyword evidence="4" id="KW-1185">Reference proteome</keyword>
<feature type="signal peptide" evidence="1">
    <location>
        <begin position="1"/>
        <end position="16"/>
    </location>
</feature>